<name>A0ABS4K578_9CLOT</name>
<dbReference type="SUPFAM" id="SSF88659">
    <property type="entry name" value="Sigma3 and sigma4 domains of RNA polymerase sigma factors"/>
    <property type="match status" value="1"/>
</dbReference>
<dbReference type="NCBIfam" id="TIGR02937">
    <property type="entry name" value="sigma70-ECF"/>
    <property type="match status" value="1"/>
</dbReference>
<evidence type="ECO:0000313" key="8">
    <source>
        <dbReference type="Proteomes" id="UP001519308"/>
    </source>
</evidence>
<dbReference type="InterPro" id="IPR036388">
    <property type="entry name" value="WH-like_DNA-bd_sf"/>
</dbReference>
<keyword evidence="2" id="KW-0805">Transcription regulation</keyword>
<evidence type="ECO:0000256" key="2">
    <source>
        <dbReference type="ARBA" id="ARBA00023015"/>
    </source>
</evidence>
<evidence type="ECO:0000256" key="3">
    <source>
        <dbReference type="ARBA" id="ARBA00023082"/>
    </source>
</evidence>
<dbReference type="InterPro" id="IPR013325">
    <property type="entry name" value="RNA_pol_sigma_r2"/>
</dbReference>
<keyword evidence="8" id="KW-1185">Reference proteome</keyword>
<dbReference type="Gene3D" id="1.10.10.10">
    <property type="entry name" value="Winged helix-like DNA-binding domain superfamily/Winged helix DNA-binding domain"/>
    <property type="match status" value="1"/>
</dbReference>
<dbReference type="Pfam" id="PF08281">
    <property type="entry name" value="Sigma70_r4_2"/>
    <property type="match status" value="1"/>
</dbReference>
<dbReference type="PANTHER" id="PTHR43133">
    <property type="entry name" value="RNA POLYMERASE ECF-TYPE SIGMA FACTO"/>
    <property type="match status" value="1"/>
</dbReference>
<reference evidence="7 8" key="1">
    <citation type="submission" date="2021-03" db="EMBL/GenBank/DDBJ databases">
        <title>Genomic Encyclopedia of Type Strains, Phase IV (KMG-IV): sequencing the most valuable type-strain genomes for metagenomic binning, comparative biology and taxonomic classification.</title>
        <authorList>
            <person name="Goeker M."/>
        </authorList>
    </citation>
    <scope>NUCLEOTIDE SEQUENCE [LARGE SCALE GENOMIC DNA]</scope>
    <source>
        <strain evidence="7 8">DSM 28650</strain>
    </source>
</reference>
<accession>A0ABS4K578</accession>
<evidence type="ECO:0000313" key="7">
    <source>
        <dbReference type="EMBL" id="MBP2022927.1"/>
    </source>
</evidence>
<dbReference type="Proteomes" id="UP001519308">
    <property type="component" value="Unassembled WGS sequence"/>
</dbReference>
<keyword evidence="4" id="KW-0804">Transcription</keyword>
<dbReference type="PANTHER" id="PTHR43133:SF51">
    <property type="entry name" value="RNA POLYMERASE SIGMA FACTOR"/>
    <property type="match status" value="1"/>
</dbReference>
<dbReference type="InterPro" id="IPR014284">
    <property type="entry name" value="RNA_pol_sigma-70_dom"/>
</dbReference>
<keyword evidence="3" id="KW-0731">Sigma factor</keyword>
<dbReference type="SUPFAM" id="SSF88946">
    <property type="entry name" value="Sigma2 domain of RNA polymerase sigma factors"/>
    <property type="match status" value="1"/>
</dbReference>
<dbReference type="Gene3D" id="1.10.1740.10">
    <property type="match status" value="1"/>
</dbReference>
<dbReference type="InterPro" id="IPR014300">
    <property type="entry name" value="RNA_pol_sigma-V"/>
</dbReference>
<dbReference type="InterPro" id="IPR013324">
    <property type="entry name" value="RNA_pol_sigma_r3/r4-like"/>
</dbReference>
<evidence type="ECO:0000256" key="4">
    <source>
        <dbReference type="ARBA" id="ARBA00023163"/>
    </source>
</evidence>
<dbReference type="Pfam" id="PF04542">
    <property type="entry name" value="Sigma70_r2"/>
    <property type="match status" value="1"/>
</dbReference>
<dbReference type="NCBIfam" id="TIGR02954">
    <property type="entry name" value="Sig70_famx3"/>
    <property type="match status" value="1"/>
</dbReference>
<evidence type="ECO:0000256" key="1">
    <source>
        <dbReference type="ARBA" id="ARBA00010641"/>
    </source>
</evidence>
<comment type="similarity">
    <text evidence="1">Belongs to the sigma-70 factor family. ECF subfamily.</text>
</comment>
<comment type="caution">
    <text evidence="7">The sequence shown here is derived from an EMBL/GenBank/DDBJ whole genome shotgun (WGS) entry which is preliminary data.</text>
</comment>
<evidence type="ECO:0000259" key="5">
    <source>
        <dbReference type="Pfam" id="PF04542"/>
    </source>
</evidence>
<dbReference type="InterPro" id="IPR013249">
    <property type="entry name" value="RNA_pol_sigma70_r4_t2"/>
</dbReference>
<evidence type="ECO:0000259" key="6">
    <source>
        <dbReference type="Pfam" id="PF08281"/>
    </source>
</evidence>
<organism evidence="7 8">
    <name type="scientific">Clostridium punense</name>
    <dbReference type="NCBI Taxonomy" id="1054297"/>
    <lineage>
        <taxon>Bacteria</taxon>
        <taxon>Bacillati</taxon>
        <taxon>Bacillota</taxon>
        <taxon>Clostridia</taxon>
        <taxon>Eubacteriales</taxon>
        <taxon>Clostridiaceae</taxon>
        <taxon>Clostridium</taxon>
    </lineage>
</organism>
<dbReference type="CDD" id="cd06171">
    <property type="entry name" value="Sigma70_r4"/>
    <property type="match status" value="1"/>
</dbReference>
<dbReference type="RefSeq" id="WP_209649667.1">
    <property type="nucleotide sequence ID" value="NZ_JAGGLL010000021.1"/>
</dbReference>
<feature type="domain" description="RNA polymerase sigma-70 region 2" evidence="5">
    <location>
        <begin position="29"/>
        <end position="88"/>
    </location>
</feature>
<dbReference type="InterPro" id="IPR039425">
    <property type="entry name" value="RNA_pol_sigma-70-like"/>
</dbReference>
<dbReference type="EMBL" id="JAGGLL010000021">
    <property type="protein sequence ID" value="MBP2022927.1"/>
    <property type="molecule type" value="Genomic_DNA"/>
</dbReference>
<sequence length="173" mass="20011">MVIEEQVKLAIQGDEKAFEYLMDINKEGFYRTAYAYVKNEADALDILQETVYKAYMSIGKLKEPKYFKTWITRILINNAKDFMKKKNKVLSIMDNLSDTSSYYESCGIDEKLDILSSIEKLEHKQKNVIVLKYFQNLTITEISEVLDCPTGTVKTHLNKALSRLRISMGKESI</sequence>
<gene>
    <name evidence="7" type="ORF">J2Z44_002752</name>
</gene>
<protein>
    <submittedName>
        <fullName evidence="7">RNA polymerase sigma-70 factor (ECF subfamily)</fullName>
    </submittedName>
</protein>
<feature type="domain" description="RNA polymerase sigma factor 70 region 4 type 2" evidence="6">
    <location>
        <begin position="113"/>
        <end position="164"/>
    </location>
</feature>
<dbReference type="InterPro" id="IPR007627">
    <property type="entry name" value="RNA_pol_sigma70_r2"/>
</dbReference>
<proteinExistence type="inferred from homology"/>